<proteinExistence type="predicted"/>
<accession>A0AA40Y734</accession>
<organism evidence="1 2">
    <name type="scientific">Stenotrophomonas maltophilia</name>
    <name type="common">Pseudomonas maltophilia</name>
    <name type="synonym">Xanthomonas maltophilia</name>
    <dbReference type="NCBI Taxonomy" id="40324"/>
    <lineage>
        <taxon>Bacteria</taxon>
        <taxon>Pseudomonadati</taxon>
        <taxon>Pseudomonadota</taxon>
        <taxon>Gammaproteobacteria</taxon>
        <taxon>Lysobacterales</taxon>
        <taxon>Lysobacteraceae</taxon>
        <taxon>Stenotrophomonas</taxon>
        <taxon>Stenotrophomonas maltophilia group</taxon>
    </lineage>
</organism>
<evidence type="ECO:0000313" key="1">
    <source>
        <dbReference type="EMBL" id="MBH1790497.1"/>
    </source>
</evidence>
<dbReference type="AlphaFoldDB" id="A0AA40Y734"/>
<dbReference type="Proteomes" id="UP000634179">
    <property type="component" value="Unassembled WGS sequence"/>
</dbReference>
<gene>
    <name evidence="1" type="ORF">I5V89_11500</name>
</gene>
<reference evidence="1" key="1">
    <citation type="submission" date="2020-11" db="EMBL/GenBank/DDBJ databases">
        <title>Enhanced detection system for hospital associated transmission using whole genome sequencing surveillance.</title>
        <authorList>
            <person name="Harrison L.H."/>
            <person name="Van Tyne D."/>
            <person name="Marsh J.W."/>
            <person name="Griffith M.P."/>
            <person name="Snyder D.J."/>
            <person name="Cooper V.S."/>
            <person name="Mustapha M."/>
        </authorList>
    </citation>
    <scope>NUCLEOTIDE SEQUENCE</scope>
    <source>
        <strain evidence="1">STEN00053</strain>
    </source>
</reference>
<name>A0AA40Y734_STEMA</name>
<sequence>MTTYSAIHFNVSIETSGTDPFVARGFVHPQKSMEPLRQVFGEGATKAEAIAAARQMADLAASEMWLDPRYKRHID</sequence>
<evidence type="ECO:0000313" key="2">
    <source>
        <dbReference type="Proteomes" id="UP000634179"/>
    </source>
</evidence>
<comment type="caution">
    <text evidence="1">The sequence shown here is derived from an EMBL/GenBank/DDBJ whole genome shotgun (WGS) entry which is preliminary data.</text>
</comment>
<protein>
    <submittedName>
        <fullName evidence="1">Uncharacterized protein</fullName>
    </submittedName>
</protein>
<dbReference type="EMBL" id="JADUOV010000007">
    <property type="protein sequence ID" value="MBH1790497.1"/>
    <property type="molecule type" value="Genomic_DNA"/>
</dbReference>
<dbReference type="RefSeq" id="WP_049404849.1">
    <property type="nucleotide sequence ID" value="NZ_JANKBX010000002.1"/>
</dbReference>